<dbReference type="RefSeq" id="WP_002375097.1">
    <property type="nucleotide sequence ID" value="NZ_CP120227.1"/>
</dbReference>
<gene>
    <name evidence="1" type="ORF">EY666_12625</name>
</gene>
<name>A0A4U3LU45_ENTFL</name>
<organism evidence="1 2">
    <name type="scientific">Enterococcus faecalis</name>
    <name type="common">Streptococcus faecalis</name>
    <dbReference type="NCBI Taxonomy" id="1351"/>
    <lineage>
        <taxon>Bacteria</taxon>
        <taxon>Bacillati</taxon>
        <taxon>Bacillota</taxon>
        <taxon>Bacilli</taxon>
        <taxon>Lactobacillales</taxon>
        <taxon>Enterococcaceae</taxon>
        <taxon>Enterococcus</taxon>
    </lineage>
</organism>
<accession>A0A4U3LU45</accession>
<evidence type="ECO:0008006" key="3">
    <source>
        <dbReference type="Google" id="ProtNLM"/>
    </source>
</evidence>
<sequence>MSKCLGLLVILFVLTGCSGSRNSQQEVVIEKSANNDKARQFVDQKNPHLGTQLEAESYTKQEAIEFLQNGLGIPTNVSAFHYTFKQSNKGSYVVQIISEKNSVSKENELFGYYQVYQDGIIVKMMEKDQTFQEN</sequence>
<proteinExistence type="predicted"/>
<dbReference type="AlphaFoldDB" id="A0A4U3LU45"/>
<evidence type="ECO:0000313" key="2">
    <source>
        <dbReference type="Proteomes" id="UP000305511"/>
    </source>
</evidence>
<dbReference type="Proteomes" id="UP000305511">
    <property type="component" value="Unassembled WGS sequence"/>
</dbReference>
<dbReference type="PROSITE" id="PS51257">
    <property type="entry name" value="PROKAR_LIPOPROTEIN"/>
    <property type="match status" value="1"/>
</dbReference>
<reference evidence="1 2" key="1">
    <citation type="submission" date="2019-02" db="EMBL/GenBank/DDBJ databases">
        <title>Bacteria dissemination in different level of health care in South Africa: the effectiveness of infections prevention and control.</title>
        <authorList>
            <person name="Shobo C."/>
            <person name="Amoako D.G."/>
            <person name="Allam M."/>
            <person name="Ismail A."/>
            <person name="Bester L.A."/>
            <person name="Essack S.Y."/>
        </authorList>
    </citation>
    <scope>NUCLEOTIDE SEQUENCE [LARGE SCALE GENOMIC DNA]</scope>
    <source>
        <strain evidence="1 2">2SIL2</strain>
    </source>
</reference>
<protein>
    <recommendedName>
        <fullName evidence="3">Lipoprotein</fullName>
    </recommendedName>
</protein>
<evidence type="ECO:0000313" key="1">
    <source>
        <dbReference type="EMBL" id="TKK78724.1"/>
    </source>
</evidence>
<dbReference type="EMBL" id="SIYF01000329">
    <property type="protein sequence ID" value="TKK78724.1"/>
    <property type="molecule type" value="Genomic_DNA"/>
</dbReference>
<comment type="caution">
    <text evidence="1">The sequence shown here is derived from an EMBL/GenBank/DDBJ whole genome shotgun (WGS) entry which is preliminary data.</text>
</comment>